<accession>K9Z0N2</accession>
<dbReference type="RefSeq" id="WP_015218477.1">
    <property type="nucleotide sequence ID" value="NC_019776.1"/>
</dbReference>
<proteinExistence type="predicted"/>
<dbReference type="EMBL" id="CP003947">
    <property type="protein sequence ID" value="AFZ52746.1"/>
    <property type="molecule type" value="Genomic_DNA"/>
</dbReference>
<dbReference type="eggNOG" id="ENOG5033BPG">
    <property type="taxonomic scope" value="Bacteria"/>
</dbReference>
<evidence type="ECO:0000313" key="1">
    <source>
        <dbReference type="EMBL" id="AFZ52746.1"/>
    </source>
</evidence>
<keyword evidence="2" id="KW-1185">Reference proteome</keyword>
<dbReference type="KEGG" id="can:Cyan10605_0607"/>
<organism evidence="1 2">
    <name type="scientific">Cyanobacterium aponinum (strain PCC 10605)</name>
    <dbReference type="NCBI Taxonomy" id="755178"/>
    <lineage>
        <taxon>Bacteria</taxon>
        <taxon>Bacillati</taxon>
        <taxon>Cyanobacteriota</taxon>
        <taxon>Cyanophyceae</taxon>
        <taxon>Oscillatoriophycideae</taxon>
        <taxon>Chroococcales</taxon>
        <taxon>Geminocystaceae</taxon>
        <taxon>Cyanobacterium</taxon>
    </lineage>
</organism>
<sequence>MARTKKLKSCDYCHQLVNLRYRIQYDESNKWYQVCPNCWNVLAKDNPFYRYGGTWKAK</sequence>
<reference evidence="2" key="1">
    <citation type="journal article" date="2013" name="Proc. Natl. Acad. Sci. U.S.A.">
        <title>Improving the coverage of the cyanobacterial phylum using diversity-driven genome sequencing.</title>
        <authorList>
            <person name="Shih P.M."/>
            <person name="Wu D."/>
            <person name="Latifi A."/>
            <person name="Axen S.D."/>
            <person name="Fewer D.P."/>
            <person name="Talla E."/>
            <person name="Calteau A."/>
            <person name="Cai F."/>
            <person name="Tandeau de Marsac N."/>
            <person name="Rippka R."/>
            <person name="Herdman M."/>
            <person name="Sivonen K."/>
            <person name="Coursin T."/>
            <person name="Laurent T."/>
            <person name="Goodwin L."/>
            <person name="Nolan M."/>
            <person name="Davenport K.W."/>
            <person name="Han C.S."/>
            <person name="Rubin E.M."/>
            <person name="Eisen J.A."/>
            <person name="Woyke T."/>
            <person name="Gugger M."/>
            <person name="Kerfeld C.A."/>
        </authorList>
    </citation>
    <scope>NUCLEOTIDE SEQUENCE [LARGE SCALE GENOMIC DNA]</scope>
    <source>
        <strain evidence="2">PCC 10605</strain>
    </source>
</reference>
<evidence type="ECO:0000313" key="2">
    <source>
        <dbReference type="Proteomes" id="UP000010480"/>
    </source>
</evidence>
<protein>
    <submittedName>
        <fullName evidence="1">Uncharacterized protein</fullName>
    </submittedName>
</protein>
<dbReference type="HOGENOM" id="CLU_174108_1_0_3"/>
<dbReference type="Proteomes" id="UP000010480">
    <property type="component" value="Chromosome"/>
</dbReference>
<gene>
    <name evidence="1" type="ordered locus">Cyan10605_0607</name>
</gene>
<dbReference type="AlphaFoldDB" id="K9Z0N2"/>
<name>K9Z0N2_CYAAP</name>